<sequence>MERLTRVRIEKPRRVKGVVGILDINYVKRRPPWIVAWWSAALPGLGHIHSGHYLKGLILMSGEILLNNFSNLNLSIFYTMILNFEKARDVINYNWLILYCGIFVFAIWDSYRICIETNKYSLIEESLHSRELDFSTMNTLGFNFLDKRNPHMALMWSFVFSGLYHICNNKLLSGLTLLSWNMVVAYYTKIPEMLRFTLTGQFERISAVIDIQWLLFFPSIFMFSIYDAYTHAIYYNQLYEEEQILHFNKRFGNNKFDIKKQN</sequence>
<comment type="caution">
    <text evidence="2">The sequence shown here is derived from an EMBL/GenBank/DDBJ whole genome shotgun (WGS) entry which is preliminary data.</text>
</comment>
<keyword evidence="1" id="KW-1133">Transmembrane helix</keyword>
<protein>
    <submittedName>
        <fullName evidence="2">Uncharacterized protein</fullName>
    </submittedName>
</protein>
<gene>
    <name evidence="2" type="ORF">GWK17_01295</name>
</gene>
<dbReference type="EMBL" id="JAAVUM010000001">
    <property type="protein sequence ID" value="NKE04118.1"/>
    <property type="molecule type" value="Genomic_DNA"/>
</dbReference>
<accession>A0A846T5I6</accession>
<reference evidence="2 3" key="1">
    <citation type="submission" date="2020-03" db="EMBL/GenBank/DDBJ databases">
        <authorList>
            <person name="Sun Q."/>
        </authorList>
    </citation>
    <scope>NUCLEOTIDE SEQUENCE [LARGE SCALE GENOMIC DNA]</scope>
    <source>
        <strain evidence="2 3">KACC 21451</strain>
    </source>
</reference>
<feature type="transmembrane region" description="Helical" evidence="1">
    <location>
        <begin position="171"/>
        <end position="188"/>
    </location>
</feature>
<feature type="transmembrane region" description="Helical" evidence="1">
    <location>
        <begin position="93"/>
        <end position="111"/>
    </location>
</feature>
<keyword evidence="1" id="KW-0812">Transmembrane</keyword>
<dbReference type="AlphaFoldDB" id="A0A846T5I6"/>
<name>A0A846T5I6_9BACI</name>
<evidence type="ECO:0000256" key="1">
    <source>
        <dbReference type="SAM" id="Phobius"/>
    </source>
</evidence>
<evidence type="ECO:0000313" key="2">
    <source>
        <dbReference type="EMBL" id="NKE04118.1"/>
    </source>
</evidence>
<evidence type="ECO:0000313" key="3">
    <source>
        <dbReference type="Proteomes" id="UP000587942"/>
    </source>
</evidence>
<dbReference type="RefSeq" id="WP_167830638.1">
    <property type="nucleotide sequence ID" value="NZ_JAAVUM010000001.1"/>
</dbReference>
<proteinExistence type="predicted"/>
<feature type="transmembrane region" description="Helical" evidence="1">
    <location>
        <begin position="208"/>
        <end position="229"/>
    </location>
</feature>
<keyword evidence="1" id="KW-0472">Membrane</keyword>
<organism evidence="2 3">
    <name type="scientific">Mesobacillus selenatarsenatis</name>
    <dbReference type="NCBI Taxonomy" id="388741"/>
    <lineage>
        <taxon>Bacteria</taxon>
        <taxon>Bacillati</taxon>
        <taxon>Bacillota</taxon>
        <taxon>Bacilli</taxon>
        <taxon>Bacillales</taxon>
        <taxon>Bacillaceae</taxon>
        <taxon>Mesobacillus</taxon>
    </lineage>
</organism>
<dbReference type="Proteomes" id="UP000587942">
    <property type="component" value="Unassembled WGS sequence"/>
</dbReference>